<dbReference type="Gramene" id="Os04t0570700-01">
    <property type="protein sequence ID" value="Os04t0570700-01"/>
    <property type="gene ID" value="Os04g0570700"/>
</dbReference>
<proteinExistence type="predicted"/>
<organism evidence="1 2">
    <name type="scientific">Oryza sativa subsp. japonica</name>
    <name type="common">Rice</name>
    <dbReference type="NCBI Taxonomy" id="39947"/>
    <lineage>
        <taxon>Eukaryota</taxon>
        <taxon>Viridiplantae</taxon>
        <taxon>Streptophyta</taxon>
        <taxon>Embryophyta</taxon>
        <taxon>Tracheophyta</taxon>
        <taxon>Spermatophyta</taxon>
        <taxon>Magnoliopsida</taxon>
        <taxon>Liliopsida</taxon>
        <taxon>Poales</taxon>
        <taxon>Poaceae</taxon>
        <taxon>BOP clade</taxon>
        <taxon>Oryzoideae</taxon>
        <taxon>Oryzeae</taxon>
        <taxon>Oryzinae</taxon>
        <taxon>Oryza</taxon>
        <taxon>Oryza sativa</taxon>
    </lineage>
</organism>
<dbReference type="Proteomes" id="UP000000763">
    <property type="component" value="Chromosome 4"/>
</dbReference>
<dbReference type="AlphaFoldDB" id="A0A0N7KJJ2"/>
<dbReference type="KEGG" id="dosa:Os04g0570700"/>
<sequence length="85" mass="9787">MAPSPVFCSKLSVKRVVPVLLGIMACVSLRRMLRSCGSPFRFLRECVRFACFRSWDGAVYSGGMAKWREGRNAWRQLRSWDDVIQ</sequence>
<protein>
    <submittedName>
        <fullName evidence="1">Os04g0570700 protein</fullName>
    </submittedName>
</protein>
<dbReference type="EMBL" id="AP008210">
    <property type="protein sequence ID" value="BAF15516.1"/>
    <property type="molecule type" value="Genomic_DNA"/>
</dbReference>
<accession>A0A0N7KJJ2</accession>
<dbReference type="OMA" id="GRNAWRQ"/>
<evidence type="ECO:0000313" key="2">
    <source>
        <dbReference type="Proteomes" id="UP000000763"/>
    </source>
</evidence>
<gene>
    <name evidence="1" type="ordered locus">Os04g0570700</name>
</gene>
<reference evidence="1 2" key="1">
    <citation type="journal article" date="2005" name="Nature">
        <title>The map-based sequence of the rice genome.</title>
        <authorList>
            <consortium name="International rice genome sequencing project (IRGSP)"/>
            <person name="Matsumoto T."/>
            <person name="Wu J."/>
            <person name="Kanamori H."/>
            <person name="Katayose Y."/>
            <person name="Fujisawa M."/>
            <person name="Namiki N."/>
            <person name="Mizuno H."/>
            <person name="Yamamoto K."/>
            <person name="Antonio B.A."/>
            <person name="Baba T."/>
            <person name="Sakata K."/>
            <person name="Nagamura Y."/>
            <person name="Aoki H."/>
            <person name="Arikawa K."/>
            <person name="Arita K."/>
            <person name="Bito T."/>
            <person name="Chiden Y."/>
            <person name="Fujitsuka N."/>
            <person name="Fukunaka R."/>
            <person name="Hamada M."/>
            <person name="Harada C."/>
            <person name="Hayashi A."/>
            <person name="Hijishita S."/>
            <person name="Honda M."/>
            <person name="Hosokawa S."/>
            <person name="Ichikawa Y."/>
            <person name="Idonuma A."/>
            <person name="Iijima M."/>
            <person name="Ikeda M."/>
            <person name="Ikeno M."/>
            <person name="Ito K."/>
            <person name="Ito S."/>
            <person name="Ito T."/>
            <person name="Ito Y."/>
            <person name="Ito Y."/>
            <person name="Iwabuchi A."/>
            <person name="Kamiya K."/>
            <person name="Karasawa W."/>
            <person name="Kurita K."/>
            <person name="Katagiri S."/>
            <person name="Kikuta A."/>
            <person name="Kobayashi H."/>
            <person name="Kobayashi N."/>
            <person name="Machita K."/>
            <person name="Maehara T."/>
            <person name="Masukawa M."/>
            <person name="Mizubayashi T."/>
            <person name="Mukai Y."/>
            <person name="Nagasaki H."/>
            <person name="Nagata Y."/>
            <person name="Naito S."/>
            <person name="Nakashima M."/>
            <person name="Nakama Y."/>
            <person name="Nakamichi Y."/>
            <person name="Nakamura M."/>
            <person name="Meguro A."/>
            <person name="Negishi M."/>
            <person name="Ohta I."/>
            <person name="Ohta T."/>
            <person name="Okamoto M."/>
            <person name="Ono N."/>
            <person name="Saji S."/>
            <person name="Sakaguchi M."/>
            <person name="Sakai K."/>
            <person name="Shibata M."/>
            <person name="Shimokawa T."/>
            <person name="Song J."/>
            <person name="Takazaki Y."/>
            <person name="Terasawa K."/>
            <person name="Tsugane M."/>
            <person name="Tsuji K."/>
            <person name="Ueda S."/>
            <person name="Waki K."/>
            <person name="Yamagata H."/>
            <person name="Yamamoto M."/>
            <person name="Yamamoto S."/>
            <person name="Yamane H."/>
            <person name="Yoshiki S."/>
            <person name="Yoshihara R."/>
            <person name="Yukawa K."/>
            <person name="Zhong H."/>
            <person name="Yano M."/>
            <person name="Yuan Q."/>
            <person name="Ouyang S."/>
            <person name="Liu J."/>
            <person name="Jones K.M."/>
            <person name="Gansberger K."/>
            <person name="Moffat K."/>
            <person name="Hill J."/>
            <person name="Bera J."/>
            <person name="Fadrosh D."/>
            <person name="Jin S."/>
            <person name="Johri S."/>
            <person name="Kim M."/>
            <person name="Overton L."/>
            <person name="Reardon M."/>
            <person name="Tsitrin T."/>
            <person name="Vuong H."/>
            <person name="Weaver B."/>
            <person name="Ciecko A."/>
            <person name="Tallon L."/>
            <person name="Jackson J."/>
            <person name="Pai G."/>
            <person name="Aken S.V."/>
            <person name="Utterback T."/>
            <person name="Reidmuller S."/>
            <person name="Feldblyum T."/>
            <person name="Hsiao J."/>
            <person name="Zismann V."/>
            <person name="Iobst S."/>
            <person name="de Vazeille A.R."/>
            <person name="Buell C.R."/>
            <person name="Ying K."/>
            <person name="Li Y."/>
            <person name="Lu T."/>
            <person name="Huang Y."/>
            <person name="Zhao Q."/>
            <person name="Feng Q."/>
            <person name="Zhang L."/>
            <person name="Zhu J."/>
            <person name="Weng Q."/>
            <person name="Mu J."/>
            <person name="Lu Y."/>
            <person name="Fan D."/>
            <person name="Liu Y."/>
            <person name="Guan J."/>
            <person name="Zhang Y."/>
            <person name="Yu S."/>
            <person name="Liu X."/>
            <person name="Zhang Y."/>
            <person name="Hong G."/>
            <person name="Han B."/>
            <person name="Choisne N."/>
            <person name="Demange N."/>
            <person name="Orjeda G."/>
            <person name="Samain S."/>
            <person name="Cattolico L."/>
            <person name="Pelletier E."/>
            <person name="Couloux A."/>
            <person name="Segurens B."/>
            <person name="Wincker P."/>
            <person name="D'Hont A."/>
            <person name="Scarpelli C."/>
            <person name="Weissenbach J."/>
            <person name="Salanoubat M."/>
            <person name="Quetier F."/>
            <person name="Yu Y."/>
            <person name="Kim H.R."/>
            <person name="Rambo T."/>
            <person name="Currie J."/>
            <person name="Collura K."/>
            <person name="Luo M."/>
            <person name="Yang T."/>
            <person name="Ammiraju J.S.S."/>
            <person name="Engler F."/>
            <person name="Soderlund C."/>
            <person name="Wing R.A."/>
            <person name="Palmer L.E."/>
            <person name="de la Bastide M."/>
            <person name="Spiegel L."/>
            <person name="Nascimento L."/>
            <person name="Zutavern T."/>
            <person name="O'Shaughnessy A."/>
            <person name="Dike S."/>
            <person name="Dedhia N."/>
            <person name="Preston R."/>
            <person name="Balija V."/>
            <person name="McCombie W.R."/>
            <person name="Chow T."/>
            <person name="Chen H."/>
            <person name="Chung M."/>
            <person name="Chen C."/>
            <person name="Shaw J."/>
            <person name="Wu H."/>
            <person name="Hsiao K."/>
            <person name="Chao Y."/>
            <person name="Chu M."/>
            <person name="Cheng C."/>
            <person name="Hour A."/>
            <person name="Lee P."/>
            <person name="Lin S."/>
            <person name="Lin Y."/>
            <person name="Liou J."/>
            <person name="Liu S."/>
            <person name="Hsing Y."/>
            <person name="Raghuvanshi S."/>
            <person name="Mohanty A."/>
            <person name="Bharti A.K."/>
            <person name="Gaur A."/>
            <person name="Gupta V."/>
            <person name="Kumar D."/>
            <person name="Ravi V."/>
            <person name="Vij S."/>
            <person name="Kapur A."/>
            <person name="Khurana P."/>
            <person name="Khurana P."/>
            <person name="Khurana J.P."/>
            <person name="Tyagi A.K."/>
            <person name="Gaikwad K."/>
            <person name="Singh A."/>
            <person name="Dalal V."/>
            <person name="Srivastava S."/>
            <person name="Dixit A."/>
            <person name="Pal A.K."/>
            <person name="Ghazi I.A."/>
            <person name="Yadav M."/>
            <person name="Pandit A."/>
            <person name="Bhargava A."/>
            <person name="Sureshbabu K."/>
            <person name="Batra K."/>
            <person name="Sharma T.R."/>
            <person name="Mohapatra T."/>
            <person name="Singh N.K."/>
            <person name="Messing J."/>
            <person name="Nelson A.B."/>
            <person name="Fuks G."/>
            <person name="Kavchok S."/>
            <person name="Keizer G."/>
            <person name="Linton E."/>
            <person name="Llaca V."/>
            <person name="Song R."/>
            <person name="Tanyolac B."/>
            <person name="Young S."/>
            <person name="Ho-Il K."/>
            <person name="Hahn J.H."/>
            <person name="Sangsakoo G."/>
            <person name="Vanavichit A."/>
            <person name="de Mattos Luiz.A.T."/>
            <person name="Zimmer P.D."/>
            <person name="Malone G."/>
            <person name="Dellagostin O."/>
            <person name="de Oliveira A.C."/>
            <person name="Bevan M."/>
            <person name="Bancroft I."/>
            <person name="Minx P."/>
            <person name="Cordum H."/>
            <person name="Wilson R."/>
            <person name="Cheng Z."/>
            <person name="Jin W."/>
            <person name="Jiang J."/>
            <person name="Leong S.A."/>
            <person name="Iwama H."/>
            <person name="Gojobori T."/>
            <person name="Itoh T."/>
            <person name="Niimura Y."/>
            <person name="Fujii Y."/>
            <person name="Habara T."/>
            <person name="Sakai H."/>
            <person name="Sato Y."/>
            <person name="Wilson G."/>
            <person name="Kumar K."/>
            <person name="McCouch S."/>
            <person name="Juretic N."/>
            <person name="Hoen D."/>
            <person name="Wright S."/>
            <person name="Bruskiewich R."/>
            <person name="Bureau T."/>
            <person name="Miyao A."/>
            <person name="Hirochika H."/>
            <person name="Nishikawa T."/>
            <person name="Kadowaki K."/>
            <person name="Sugiura M."/>
            <person name="Burr B."/>
            <person name="Sasaki T."/>
        </authorList>
    </citation>
    <scope>NUCLEOTIDE SEQUENCE [LARGE SCALE GENOMIC DNA]</scope>
    <source>
        <strain evidence="2">cv. Nipponbare</strain>
    </source>
</reference>
<reference evidence="2" key="2">
    <citation type="journal article" date="2008" name="Nucleic Acids Res.">
        <title>The rice annotation project database (RAP-DB): 2008 update.</title>
        <authorList>
            <consortium name="The rice annotation project (RAP)"/>
        </authorList>
    </citation>
    <scope>GENOME REANNOTATION</scope>
    <source>
        <strain evidence="2">cv. Nipponbare</strain>
    </source>
</reference>
<evidence type="ECO:0000313" key="1">
    <source>
        <dbReference type="EMBL" id="BAF15516.1"/>
    </source>
</evidence>
<name>A0A0N7KJJ2_ORYSJ</name>